<evidence type="ECO:0000256" key="6">
    <source>
        <dbReference type="ARBA" id="ARBA00023136"/>
    </source>
</evidence>
<sequence length="547" mass="62466">MTCISSLSHSQRWILWVLLQIPISTNAWILSSRFRSDSGAFVSSRPSLCAFATENGILAETNSSSTTTTTTSHDKIPTLTSSLNQESLEQRKFPRTWVPLASTYEIDPDRPSPLEFLGQNYVCYRDNNQKWVVMDDCCPHRLVPLSEGRINRASNSLQCSYHGWEFNSDGNCIRIPQATPEIEKVALSSQRSCVASYPVHIEKNVIWFWPWSEDPLSIASEPSKHPEGLMSGAIINPSTYTRDLPYGWDTLVENLIDPSHVPFAHHGLQGKREDAIPINMTVPQSLGAQGFRFEWQDRTMGMLRSGTGSFQAPFAVVYDAKYQSDTPRDFKLSVLCIPTKPGWSRAIILGPSMELPNDHHQADRKQDLQLNAECSVETQPTDKNKNKKRAPSLMRRIFKLIPVWMVHQLNNRFLDSDLAFLHYQEHERQRRDSYYMPAPSDRCIAALRSWVPKYTDMAKVQLPLALTRSQMFDRWSQHTSKCVHCQRGLKTLQNVRRSSHFFLALSIVGFKYNLAKVIALLCLGALQIASKIEKNFREGDFRHYENN</sequence>
<dbReference type="InterPro" id="IPR050584">
    <property type="entry name" value="Cholesterol_7-desaturase"/>
</dbReference>
<dbReference type="InterPro" id="IPR013626">
    <property type="entry name" value="PaO"/>
</dbReference>
<evidence type="ECO:0000313" key="9">
    <source>
        <dbReference type="EMBL" id="KAG7359498.1"/>
    </source>
</evidence>
<comment type="subcellular location">
    <subcellularLocation>
        <location evidence="1">Membrane</location>
    </subcellularLocation>
</comment>
<keyword evidence="5" id="KW-0560">Oxidoreductase</keyword>
<evidence type="ECO:0000256" key="4">
    <source>
        <dbReference type="ARBA" id="ARBA00022989"/>
    </source>
</evidence>
<dbReference type="PANTHER" id="PTHR21266">
    <property type="entry name" value="IRON-SULFUR DOMAIN CONTAINING PROTEIN"/>
    <property type="match status" value="1"/>
</dbReference>
<evidence type="ECO:0000256" key="2">
    <source>
        <dbReference type="ARBA" id="ARBA00022692"/>
    </source>
</evidence>
<dbReference type="Proteomes" id="UP000693970">
    <property type="component" value="Unassembled WGS sequence"/>
</dbReference>
<reference evidence="8" key="2">
    <citation type="submission" date="2021-04" db="EMBL/GenBank/DDBJ databases">
        <authorList>
            <person name="Podell S."/>
        </authorList>
    </citation>
    <scope>NUCLEOTIDE SEQUENCE</scope>
    <source>
        <strain evidence="8">Hildebrandi</strain>
    </source>
</reference>
<proteinExistence type="predicted"/>
<evidence type="ECO:0000256" key="1">
    <source>
        <dbReference type="ARBA" id="ARBA00004370"/>
    </source>
</evidence>
<dbReference type="EMBL" id="JAGRRH010000013">
    <property type="protein sequence ID" value="KAG7359498.1"/>
    <property type="molecule type" value="Genomic_DNA"/>
</dbReference>
<feature type="domain" description="Rieske" evidence="7">
    <location>
        <begin position="97"/>
        <end position="208"/>
    </location>
</feature>
<dbReference type="Pfam" id="PF00355">
    <property type="entry name" value="Rieske"/>
    <property type="match status" value="1"/>
</dbReference>
<organism evidence="8 10">
    <name type="scientific">Nitzschia inconspicua</name>
    <dbReference type="NCBI Taxonomy" id="303405"/>
    <lineage>
        <taxon>Eukaryota</taxon>
        <taxon>Sar</taxon>
        <taxon>Stramenopiles</taxon>
        <taxon>Ochrophyta</taxon>
        <taxon>Bacillariophyta</taxon>
        <taxon>Bacillariophyceae</taxon>
        <taxon>Bacillariophycidae</taxon>
        <taxon>Bacillariales</taxon>
        <taxon>Bacillariaceae</taxon>
        <taxon>Nitzschia</taxon>
    </lineage>
</organism>
<accession>A0A9K3K992</accession>
<gene>
    <name evidence="8" type="ORF">IV203_002654</name>
    <name evidence="9" type="ORF">IV203_034596</name>
</gene>
<keyword evidence="4" id="KW-1133">Transmembrane helix</keyword>
<dbReference type="InterPro" id="IPR017941">
    <property type="entry name" value="Rieske_2Fe-2S"/>
</dbReference>
<keyword evidence="8" id="KW-0223">Dioxygenase</keyword>
<evidence type="ECO:0000313" key="8">
    <source>
        <dbReference type="EMBL" id="KAG7338925.1"/>
    </source>
</evidence>
<dbReference type="PROSITE" id="PS51296">
    <property type="entry name" value="RIESKE"/>
    <property type="match status" value="1"/>
</dbReference>
<dbReference type="GO" id="GO:0005737">
    <property type="term" value="C:cytoplasm"/>
    <property type="evidence" value="ECO:0007669"/>
    <property type="project" value="TreeGrafter"/>
</dbReference>
<protein>
    <submittedName>
        <fullName evidence="8">Ring-hydroxylating dioxygenase, large terminal subunit</fullName>
    </submittedName>
</protein>
<evidence type="ECO:0000313" key="10">
    <source>
        <dbReference type="Proteomes" id="UP000693970"/>
    </source>
</evidence>
<comment type="caution">
    <text evidence="8">The sequence shown here is derived from an EMBL/GenBank/DDBJ whole genome shotgun (WGS) entry which is preliminary data.</text>
</comment>
<dbReference type="GO" id="GO:0010277">
    <property type="term" value="F:chlorophyllide a oxygenase activity"/>
    <property type="evidence" value="ECO:0007669"/>
    <property type="project" value="InterPro"/>
</dbReference>
<dbReference type="PANTHER" id="PTHR21266:SF32">
    <property type="entry name" value="CHOLESTEROL 7-DESATURASE NVD"/>
    <property type="match status" value="1"/>
</dbReference>
<evidence type="ECO:0000256" key="3">
    <source>
        <dbReference type="ARBA" id="ARBA00022946"/>
    </source>
</evidence>
<keyword evidence="10" id="KW-1185">Reference proteome</keyword>
<evidence type="ECO:0000259" key="7">
    <source>
        <dbReference type="PROSITE" id="PS51296"/>
    </source>
</evidence>
<dbReference type="AlphaFoldDB" id="A0A9K3K992"/>
<dbReference type="GO" id="GO:0016020">
    <property type="term" value="C:membrane"/>
    <property type="evidence" value="ECO:0007669"/>
    <property type="project" value="UniProtKB-SubCell"/>
</dbReference>
<dbReference type="GO" id="GO:0051213">
    <property type="term" value="F:dioxygenase activity"/>
    <property type="evidence" value="ECO:0007669"/>
    <property type="project" value="UniProtKB-KW"/>
</dbReference>
<dbReference type="OrthoDB" id="426882at2759"/>
<evidence type="ECO:0000256" key="5">
    <source>
        <dbReference type="ARBA" id="ARBA00023002"/>
    </source>
</evidence>
<dbReference type="Pfam" id="PF08417">
    <property type="entry name" value="PaO"/>
    <property type="match status" value="1"/>
</dbReference>
<dbReference type="EMBL" id="JAGRRH010000045">
    <property type="protein sequence ID" value="KAG7338925.1"/>
    <property type="molecule type" value="Genomic_DNA"/>
</dbReference>
<keyword evidence="3" id="KW-0809">Transit peptide</keyword>
<dbReference type="GO" id="GO:0051537">
    <property type="term" value="F:2 iron, 2 sulfur cluster binding"/>
    <property type="evidence" value="ECO:0007669"/>
    <property type="project" value="InterPro"/>
</dbReference>
<keyword evidence="2" id="KW-0812">Transmembrane</keyword>
<name>A0A9K3K992_9STRA</name>
<reference evidence="8" key="1">
    <citation type="journal article" date="2021" name="Sci. Rep.">
        <title>Diploid genomic architecture of Nitzschia inconspicua, an elite biomass production diatom.</title>
        <authorList>
            <person name="Oliver A."/>
            <person name="Podell S."/>
            <person name="Pinowska A."/>
            <person name="Traller J.C."/>
            <person name="Smith S.R."/>
            <person name="McClure R."/>
            <person name="Beliaev A."/>
            <person name="Bohutskyi P."/>
            <person name="Hill E.A."/>
            <person name="Rabines A."/>
            <person name="Zheng H."/>
            <person name="Allen L.Z."/>
            <person name="Kuo A."/>
            <person name="Grigoriev I.V."/>
            <person name="Allen A.E."/>
            <person name="Hazlebeck D."/>
            <person name="Allen E.E."/>
        </authorList>
    </citation>
    <scope>NUCLEOTIDE SEQUENCE</scope>
    <source>
        <strain evidence="8">Hildebrandi</strain>
    </source>
</reference>
<keyword evidence="6" id="KW-0472">Membrane</keyword>